<accession>A0ABU7J7P9</accession>
<sequence length="124" mass="13511">MLNPSQRQLLQLLAIQPLQLKACFQPEKQNNSETIADDVAEQTLLCPQSSHPLVQDVAYLLCQSPNASPQALQLGALHWSIQPGAADCVLSGHQLISPELASLTSSALKRQLWACLSHYLDAND</sequence>
<evidence type="ECO:0000313" key="1">
    <source>
        <dbReference type="EMBL" id="MEE2002541.1"/>
    </source>
</evidence>
<proteinExistence type="predicted"/>
<comment type="caution">
    <text evidence="1">The sequence shown here is derived from an EMBL/GenBank/DDBJ whole genome shotgun (WGS) entry which is preliminary data.</text>
</comment>
<gene>
    <name evidence="1" type="ORF">QWY20_13870</name>
</gene>
<dbReference type="RefSeq" id="WP_330129607.1">
    <property type="nucleotide sequence ID" value="NZ_JAUHLI010000014.1"/>
</dbReference>
<evidence type="ECO:0000313" key="2">
    <source>
        <dbReference type="Proteomes" id="UP001336314"/>
    </source>
</evidence>
<protein>
    <submittedName>
        <fullName evidence="1">Uncharacterized protein</fullName>
    </submittedName>
</protein>
<organism evidence="1 2">
    <name type="scientific">Alkalimonas cellulosilytica</name>
    <dbReference type="NCBI Taxonomy" id="3058395"/>
    <lineage>
        <taxon>Bacteria</taxon>
        <taxon>Pseudomonadati</taxon>
        <taxon>Pseudomonadota</taxon>
        <taxon>Gammaproteobacteria</taxon>
        <taxon>Alkalimonas</taxon>
    </lineage>
</organism>
<keyword evidence="2" id="KW-1185">Reference proteome</keyword>
<reference evidence="1 2" key="1">
    <citation type="submission" date="2023-07" db="EMBL/GenBank/DDBJ databases">
        <title>Alkalimonas sp., MEB108 novel, alkaliphilic bacterium isolated from Lonar Lake, India.</title>
        <authorList>
            <person name="Joshi A."/>
            <person name="Thite S."/>
        </authorList>
    </citation>
    <scope>NUCLEOTIDE SEQUENCE [LARGE SCALE GENOMIC DNA]</scope>
    <source>
        <strain evidence="1 2">MEB108</strain>
    </source>
</reference>
<name>A0ABU7J7P9_9GAMM</name>
<dbReference type="EMBL" id="JAUHLI010000014">
    <property type="protein sequence ID" value="MEE2002541.1"/>
    <property type="molecule type" value="Genomic_DNA"/>
</dbReference>
<dbReference type="Proteomes" id="UP001336314">
    <property type="component" value="Unassembled WGS sequence"/>
</dbReference>